<evidence type="ECO:0000313" key="2">
    <source>
        <dbReference type="Proteomes" id="UP001365781"/>
    </source>
</evidence>
<dbReference type="Proteomes" id="UP001365781">
    <property type="component" value="Unassembled WGS sequence"/>
</dbReference>
<protein>
    <submittedName>
        <fullName evidence="1">Uncharacterized protein</fullName>
    </submittedName>
</protein>
<gene>
    <name evidence="1" type="ORF">WB403_39355</name>
</gene>
<dbReference type="RefSeq" id="WP_336542832.1">
    <property type="nucleotide sequence ID" value="NZ_JBBAYL010000024.1"/>
</dbReference>
<sequence>MNDEGAERVVLFTLDRATECLVLTRSDRKEARIPLQRPPFEDSSALARLHLAAETLDAVVAETLHGDSIYFELPTASRVEPLDGRLIVYLDQNKWSEISNALHSPEKVSPENRRASAQLLQWVQDRLIVLPASAGHYAETGKRFSTDKRYDLALTILQHSRGWQMRDPLQVRREEIRDALSRHTGAESTHQAPDVFTLTPDSLYSAARGYTAYSAPDGMPPDLTLAMEAFMNAAVSIDTMLDSARVEPGPDTGWAAKNQHFSDWLDGESRDSQQKRGAIDAFLFADIGGELAEAAALAGMPVAQFRSWAERRAMSDIRALPSLGLFRELFHGRHINKGTRWHPNDCTDMVYLSCAAGYADFVICERHMREHLAHGLRRVASSTQVFRHLHEAADAITDQLAQS</sequence>
<reference evidence="1 2" key="1">
    <citation type="submission" date="2024-03" db="EMBL/GenBank/DDBJ databases">
        <title>First Report of Pectobacterium brasiliscabiei causing potato scab in china.</title>
        <authorList>
            <person name="Handique U."/>
        </authorList>
    </citation>
    <scope>NUCLEOTIDE SEQUENCE [LARGE SCALE GENOMIC DNA]</scope>
    <source>
        <strain evidence="1 2">ZRIMU1503</strain>
    </source>
</reference>
<evidence type="ECO:0000313" key="1">
    <source>
        <dbReference type="EMBL" id="MEI5615194.1"/>
    </source>
</evidence>
<keyword evidence="2" id="KW-1185">Reference proteome</keyword>
<dbReference type="EMBL" id="JBBAYM010000035">
    <property type="protein sequence ID" value="MEI5615194.1"/>
    <property type="molecule type" value="Genomic_DNA"/>
</dbReference>
<organism evidence="1 2">
    <name type="scientific">Streptomyces brasiliscabiei</name>
    <dbReference type="NCBI Taxonomy" id="2736302"/>
    <lineage>
        <taxon>Bacteria</taxon>
        <taxon>Bacillati</taxon>
        <taxon>Actinomycetota</taxon>
        <taxon>Actinomycetes</taxon>
        <taxon>Kitasatosporales</taxon>
        <taxon>Streptomycetaceae</taxon>
        <taxon>Streptomyces</taxon>
    </lineage>
</organism>
<comment type="caution">
    <text evidence="1">The sequence shown here is derived from an EMBL/GenBank/DDBJ whole genome shotgun (WGS) entry which is preliminary data.</text>
</comment>
<proteinExistence type="predicted"/>
<accession>A0ABU8GPS4</accession>
<name>A0ABU8GPS4_9ACTN</name>